<evidence type="ECO:0000256" key="1">
    <source>
        <dbReference type="SAM" id="Phobius"/>
    </source>
</evidence>
<organism evidence="2 3">
    <name type="scientific">Brevibacterium ravenspurgense</name>
    <dbReference type="NCBI Taxonomy" id="479117"/>
    <lineage>
        <taxon>Bacteria</taxon>
        <taxon>Bacillati</taxon>
        <taxon>Actinomycetota</taxon>
        <taxon>Actinomycetes</taxon>
        <taxon>Micrococcales</taxon>
        <taxon>Brevibacteriaceae</taxon>
        <taxon>Brevibacterium</taxon>
    </lineage>
</organism>
<sequence length="486" mass="54169">MNARSRWDLLLLVLTAFCTGITIIGFGTGRAEFDIIEQFRQVVGQRQMSDWHPPIIAVVWKGLYGATGWIGSLFAFSVILYFCGVLLIARSVHRRLGSRVGSLAVIAVSISPWAYSQINTPWKDTILTGALLTGCGCAMLTRRGTRSKRTVVLALLTLVVLIFATLVRKNAIAAVVPICFYLAWQLRPLVEGTLRKLRVRRGDGAGSRRKRFVKGIAGAFVLIFVVGGGAVVADAGIAKAWHVKETHQHYQVMLDDVMFSVPEDELNKADVSQQLKDRINTSRARCYERGEYYDAYWNCFGKGIGGSYQPIAVAHRGGLKKLWRENVITHPGRYISYRWSVYRYYLSRSMLEYLEHPVPIAQETGFGLGPEPFERAAKTYVLDFGVAKLGFTFKPWFWLAASVLVAALGLVCRQGRATVLMLTSSAFLYMVAYFPVIPEAHFRYTHWPAVAVSLALVIALTGFFGRKRERPADKVDGPQTGRTSAL</sequence>
<feature type="transmembrane region" description="Helical" evidence="1">
    <location>
        <begin position="444"/>
        <end position="464"/>
    </location>
</feature>
<keyword evidence="1" id="KW-0812">Transmembrane</keyword>
<accession>A0A150H9V2</accession>
<keyword evidence="1" id="KW-1133">Transmembrane helix</keyword>
<proteinExistence type="predicted"/>
<feature type="transmembrane region" description="Helical" evidence="1">
    <location>
        <begin position="211"/>
        <end position="233"/>
    </location>
</feature>
<evidence type="ECO:0000313" key="2">
    <source>
        <dbReference type="EMBL" id="KXZ58887.1"/>
    </source>
</evidence>
<dbReference type="RefSeq" id="WP_062020434.1">
    <property type="nucleotide sequence ID" value="NZ_LQQC01000008.1"/>
</dbReference>
<evidence type="ECO:0000313" key="3">
    <source>
        <dbReference type="Proteomes" id="UP000243589"/>
    </source>
</evidence>
<feature type="transmembrane region" description="Helical" evidence="1">
    <location>
        <begin position="419"/>
        <end position="438"/>
    </location>
</feature>
<name>A0A150H9V2_9MICO</name>
<keyword evidence="3" id="KW-1185">Reference proteome</keyword>
<gene>
    <name evidence="2" type="ORF">Bravens_00759</name>
</gene>
<protein>
    <recommendedName>
        <fullName evidence="4">Glycosyltransferase RgtA/B/C/D-like domain-containing protein</fullName>
    </recommendedName>
</protein>
<feature type="transmembrane region" description="Helical" evidence="1">
    <location>
        <begin position="395"/>
        <end position="412"/>
    </location>
</feature>
<feature type="transmembrane region" description="Helical" evidence="1">
    <location>
        <begin position="172"/>
        <end position="190"/>
    </location>
</feature>
<reference evidence="2 3" key="1">
    <citation type="submission" date="2016-01" db="EMBL/GenBank/DDBJ databases">
        <title>Use of Whole Genome Sequencing to ascertain that Brevibacterium massiliense (Roux, Raoult 2009) is a later heterotypic synonym of Brevibacterium ravenspurgense (Mages 2008).</title>
        <authorList>
            <person name="Bernier A.-M."/>
            <person name="Burdz T."/>
            <person name="Huynh C."/>
            <person name="Pachecho A.L."/>
            <person name="Wiebe D."/>
            <person name="Bonner C."/>
            <person name="Bernard K."/>
        </authorList>
    </citation>
    <scope>NUCLEOTIDE SEQUENCE [LARGE SCALE GENOMIC DNA]</scope>
    <source>
        <strain evidence="2 3">CCUG56047</strain>
    </source>
</reference>
<keyword evidence="1" id="KW-0472">Membrane</keyword>
<dbReference type="Proteomes" id="UP000243589">
    <property type="component" value="Unassembled WGS sequence"/>
</dbReference>
<dbReference type="EMBL" id="LQQC01000008">
    <property type="protein sequence ID" value="KXZ58887.1"/>
    <property type="molecule type" value="Genomic_DNA"/>
</dbReference>
<dbReference type="AlphaFoldDB" id="A0A150H9V2"/>
<feature type="transmembrane region" description="Helical" evidence="1">
    <location>
        <begin position="7"/>
        <end position="27"/>
    </location>
</feature>
<feature type="transmembrane region" description="Helical" evidence="1">
    <location>
        <begin position="150"/>
        <end position="166"/>
    </location>
</feature>
<feature type="transmembrane region" description="Helical" evidence="1">
    <location>
        <begin position="69"/>
        <end position="89"/>
    </location>
</feature>
<dbReference type="PATRIC" id="fig|479117.4.peg.760"/>
<evidence type="ECO:0008006" key="4">
    <source>
        <dbReference type="Google" id="ProtNLM"/>
    </source>
</evidence>
<comment type="caution">
    <text evidence="2">The sequence shown here is derived from an EMBL/GenBank/DDBJ whole genome shotgun (WGS) entry which is preliminary data.</text>
</comment>